<name>G5SBQ9_SALET</name>
<accession>G5SBQ9</accession>
<dbReference type="InterPro" id="IPR010637">
    <property type="entry name" value="Sif"/>
</dbReference>
<dbReference type="Pfam" id="PF06767">
    <property type="entry name" value="Sif"/>
    <property type="match status" value="1"/>
</dbReference>
<sequence>MVYIMPITIGRGFLKSEMFSQSAISQRSFFTLLWERIKDFFCDTQRSTADQYIKELCDVASPPDAQRLFDLFCALYELSSPSCRGNFHFQHYKDAECQYTNLFIKDGEDIPLCIVIRQDHYYYDIMNRTVLCVDTQSAHLKRYSDITIKS</sequence>
<proteinExistence type="predicted"/>
<gene>
    <name evidence="1" type="ORF">LTSEWAN_2608</name>
</gene>
<evidence type="ECO:0000313" key="1">
    <source>
        <dbReference type="EMBL" id="EHD03133.1"/>
    </source>
</evidence>
<dbReference type="Proteomes" id="UP000003536">
    <property type="component" value="Unassembled WGS sequence"/>
</dbReference>
<protein>
    <submittedName>
        <fullName evidence="1">Secreted effector SifB</fullName>
    </submittedName>
</protein>
<comment type="caution">
    <text evidence="1">The sequence shown here is derived from an EMBL/GenBank/DDBJ whole genome shotgun (WGS) entry which is preliminary data.</text>
</comment>
<evidence type="ECO:0000313" key="2">
    <source>
        <dbReference type="Proteomes" id="UP000003536"/>
    </source>
</evidence>
<dbReference type="EMBL" id="AFCX01000869">
    <property type="protein sequence ID" value="EHD03133.1"/>
    <property type="molecule type" value="Genomic_DNA"/>
</dbReference>
<reference evidence="1 2" key="1">
    <citation type="journal article" date="2011" name="BMC Genomics">
        <title>Genome sequencing reveals diversification of virulence factor content and possible host adaptation in distinct subpopulations of Salmonella enterica.</title>
        <authorList>
            <person name="den Bakker H.C."/>
            <person name="Moreno Switt A.I."/>
            <person name="Govoni G."/>
            <person name="Cummings C.A."/>
            <person name="Ranieri M.L."/>
            <person name="Degoricija L."/>
            <person name="Hoelzer K."/>
            <person name="Rodriguez-Rivera L.D."/>
            <person name="Brown S."/>
            <person name="Bolchacova E."/>
            <person name="Furtado M.R."/>
            <person name="Wiedmann M."/>
        </authorList>
    </citation>
    <scope>NUCLEOTIDE SEQUENCE [LARGE SCALE GENOMIC DNA]</scope>
    <source>
        <strain evidence="1 2">A4-580</strain>
    </source>
</reference>
<dbReference type="Gene3D" id="3.30.2440.10">
    <property type="entry name" value="Secreted effector protein SifA"/>
    <property type="match status" value="1"/>
</dbReference>
<organism evidence="1 2">
    <name type="scientific">Salmonella enterica subsp. enterica serovar Wandsworth str. A4-580</name>
    <dbReference type="NCBI Taxonomy" id="913086"/>
    <lineage>
        <taxon>Bacteria</taxon>
        <taxon>Pseudomonadati</taxon>
        <taxon>Pseudomonadota</taxon>
        <taxon>Gammaproteobacteria</taxon>
        <taxon>Enterobacterales</taxon>
        <taxon>Enterobacteriaceae</taxon>
        <taxon>Salmonella</taxon>
    </lineage>
</organism>
<dbReference type="AlphaFoldDB" id="G5SBQ9"/>